<dbReference type="GO" id="GO:0016887">
    <property type="term" value="F:ATP hydrolysis activity"/>
    <property type="evidence" value="ECO:0007669"/>
    <property type="project" value="InterPro"/>
</dbReference>
<dbReference type="InterPro" id="IPR027417">
    <property type="entry name" value="P-loop_NTPase"/>
</dbReference>
<dbReference type="SMART" id="SM00382">
    <property type="entry name" value="AAA"/>
    <property type="match status" value="1"/>
</dbReference>
<feature type="domain" description="ABC transporter" evidence="5">
    <location>
        <begin position="29"/>
        <end position="254"/>
    </location>
</feature>
<evidence type="ECO:0000256" key="4">
    <source>
        <dbReference type="ARBA" id="ARBA00022840"/>
    </source>
</evidence>
<dbReference type="GO" id="GO:0005524">
    <property type="term" value="F:ATP binding"/>
    <property type="evidence" value="ECO:0007669"/>
    <property type="project" value="UniProtKB-KW"/>
</dbReference>
<dbReference type="InterPro" id="IPR003439">
    <property type="entry name" value="ABC_transporter-like_ATP-bd"/>
</dbReference>
<dbReference type="PROSITE" id="PS50893">
    <property type="entry name" value="ABC_TRANSPORTER_2"/>
    <property type="match status" value="1"/>
</dbReference>
<name>A0A1J5SHN0_9ZZZZ</name>
<comment type="similarity">
    <text evidence="1">Belongs to the ABC transporter superfamily.</text>
</comment>
<keyword evidence="3" id="KW-0547">Nucleotide-binding</keyword>
<evidence type="ECO:0000313" key="6">
    <source>
        <dbReference type="EMBL" id="OIR07906.1"/>
    </source>
</evidence>
<evidence type="ECO:0000256" key="3">
    <source>
        <dbReference type="ARBA" id="ARBA00022741"/>
    </source>
</evidence>
<evidence type="ECO:0000256" key="1">
    <source>
        <dbReference type="ARBA" id="ARBA00005417"/>
    </source>
</evidence>
<proteinExistence type="inferred from homology"/>
<dbReference type="AlphaFoldDB" id="A0A1J5SHN0"/>
<dbReference type="InterPro" id="IPR050683">
    <property type="entry name" value="Bact_Polysacc_Export_ATP-bd"/>
</dbReference>
<sequence>MAAELLLREVALDIPIFDVSARSLKKRVMRLGRRNRIAEDSTGIVVVRALKGVNLRLTAGDRLGLIGHNGAGKSTLLRVMAGIYVPTAGDVSITGKAVPLLDISLGMDDQSSGRQNIRLRGLLLGMSDEEIEAKTEDIAEFTELGDYLDLPLRTYSSGMRLRLAFAIATAVDADILLLDEVIGVGDAAFQLKAARRLAELHARAEIVVLAIHNNQTLRATCNKALWLDNGRPVALGPVDEVVSRYEATGGNAALAG</sequence>
<dbReference type="CDD" id="cd03220">
    <property type="entry name" value="ABC_KpsT_Wzt"/>
    <property type="match status" value="1"/>
</dbReference>
<dbReference type="EC" id="3.6.3.40" evidence="6"/>
<organism evidence="6">
    <name type="scientific">mine drainage metagenome</name>
    <dbReference type="NCBI Taxonomy" id="410659"/>
    <lineage>
        <taxon>unclassified sequences</taxon>
        <taxon>metagenomes</taxon>
        <taxon>ecological metagenomes</taxon>
    </lineage>
</organism>
<keyword evidence="4 6" id="KW-0067">ATP-binding</keyword>
<dbReference type="InterPro" id="IPR003593">
    <property type="entry name" value="AAA+_ATPase"/>
</dbReference>
<protein>
    <submittedName>
        <fullName evidence="6">Teichoic acids export ATP-binding protein TagH</fullName>
        <ecNumber evidence="6">3.6.3.40</ecNumber>
    </submittedName>
</protein>
<dbReference type="EMBL" id="MLJW01000034">
    <property type="protein sequence ID" value="OIR07906.1"/>
    <property type="molecule type" value="Genomic_DNA"/>
</dbReference>
<dbReference type="SUPFAM" id="SSF52540">
    <property type="entry name" value="P-loop containing nucleoside triphosphate hydrolases"/>
    <property type="match status" value="1"/>
</dbReference>
<comment type="caution">
    <text evidence="6">The sequence shown here is derived from an EMBL/GenBank/DDBJ whole genome shotgun (WGS) entry which is preliminary data.</text>
</comment>
<evidence type="ECO:0000256" key="2">
    <source>
        <dbReference type="ARBA" id="ARBA00022448"/>
    </source>
</evidence>
<dbReference type="Gene3D" id="3.40.50.300">
    <property type="entry name" value="P-loop containing nucleotide triphosphate hydrolases"/>
    <property type="match status" value="1"/>
</dbReference>
<dbReference type="GO" id="GO:0016020">
    <property type="term" value="C:membrane"/>
    <property type="evidence" value="ECO:0007669"/>
    <property type="project" value="InterPro"/>
</dbReference>
<dbReference type="InterPro" id="IPR015860">
    <property type="entry name" value="ABC_transpr_TagH-like"/>
</dbReference>
<gene>
    <name evidence="6" type="primary">tagH_2</name>
    <name evidence="6" type="ORF">GALL_97690</name>
</gene>
<dbReference type="PANTHER" id="PTHR46743">
    <property type="entry name" value="TEICHOIC ACIDS EXPORT ATP-BINDING PROTEIN TAGH"/>
    <property type="match status" value="1"/>
</dbReference>
<accession>A0A1J5SHN0</accession>
<dbReference type="Pfam" id="PF00005">
    <property type="entry name" value="ABC_tran"/>
    <property type="match status" value="1"/>
</dbReference>
<reference evidence="6" key="1">
    <citation type="submission" date="2016-10" db="EMBL/GenBank/DDBJ databases">
        <title>Sequence of Gallionella enrichment culture.</title>
        <authorList>
            <person name="Poehlein A."/>
            <person name="Muehling M."/>
            <person name="Daniel R."/>
        </authorList>
    </citation>
    <scope>NUCLEOTIDE SEQUENCE</scope>
</reference>
<dbReference type="GO" id="GO:0140359">
    <property type="term" value="F:ABC-type transporter activity"/>
    <property type="evidence" value="ECO:0007669"/>
    <property type="project" value="InterPro"/>
</dbReference>
<keyword evidence="2" id="KW-0813">Transport</keyword>
<keyword evidence="6" id="KW-0378">Hydrolase</keyword>
<evidence type="ECO:0000259" key="5">
    <source>
        <dbReference type="PROSITE" id="PS50893"/>
    </source>
</evidence>
<dbReference type="PANTHER" id="PTHR46743:SF2">
    <property type="entry name" value="TEICHOIC ACIDS EXPORT ATP-BINDING PROTEIN TAGH"/>
    <property type="match status" value="1"/>
</dbReference>